<dbReference type="AlphaFoldDB" id="A0A9X3YGU8"/>
<proteinExistence type="predicted"/>
<comment type="caution">
    <text evidence="2">The sequence shown here is derived from an EMBL/GenBank/DDBJ whole genome shotgun (WGS) entry which is preliminary data.</text>
</comment>
<dbReference type="EMBL" id="JAOVZO020000003">
    <property type="protein sequence ID" value="MDC8011961.1"/>
    <property type="molecule type" value="Genomic_DNA"/>
</dbReference>
<gene>
    <name evidence="2" type="ORF">OD750_005300</name>
</gene>
<evidence type="ECO:0000313" key="3">
    <source>
        <dbReference type="Proteomes" id="UP001139971"/>
    </source>
</evidence>
<protein>
    <submittedName>
        <fullName evidence="2">Uncharacterized protein</fullName>
    </submittedName>
</protein>
<organism evidence="2 3">
    <name type="scientific">Tahibacter soli</name>
    <dbReference type="NCBI Taxonomy" id="2983605"/>
    <lineage>
        <taxon>Bacteria</taxon>
        <taxon>Pseudomonadati</taxon>
        <taxon>Pseudomonadota</taxon>
        <taxon>Gammaproteobacteria</taxon>
        <taxon>Lysobacterales</taxon>
        <taxon>Rhodanobacteraceae</taxon>
        <taxon>Tahibacter</taxon>
    </lineage>
</organism>
<dbReference type="Proteomes" id="UP001139971">
    <property type="component" value="Unassembled WGS sequence"/>
</dbReference>
<feature type="signal peptide" evidence="1">
    <location>
        <begin position="1"/>
        <end position="20"/>
    </location>
</feature>
<accession>A0A9X3YGU8</accession>
<name>A0A9X3YGU8_9GAMM</name>
<evidence type="ECO:0000313" key="2">
    <source>
        <dbReference type="EMBL" id="MDC8011961.1"/>
    </source>
</evidence>
<dbReference type="RefSeq" id="WP_263543227.1">
    <property type="nucleotide sequence ID" value="NZ_JAOVZO020000003.1"/>
</dbReference>
<keyword evidence="1" id="KW-0732">Signal</keyword>
<keyword evidence="3" id="KW-1185">Reference proteome</keyword>
<evidence type="ECO:0000256" key="1">
    <source>
        <dbReference type="SAM" id="SignalP"/>
    </source>
</evidence>
<sequence length="514" mass="51520">MKSFPALVFAALCAAGDASAATFVVDTGSDASLVACDGATPGDCSLRGAMENANLNPAPDRIEFAIPASDASYQAATGHWRIAVGATSLPRIDNAVEIDGYTQPGAAPNTISADTGGLDTILKIEVTPGTAFGTQQNGFEISPNFPSQGASAFRGLAVSRFAQQFQLWGTAAHRIEGCFLGTDIDGTVAAVNTSGGRGYGIVTYATGAYVVGGTAPAARNLISGMFGAIVLQRDGNGLAVQGNLIGTDRSGTQAIGHTSFPAIYTSARLTNARIGGTQPGARNVISGNPLGAIALNTTGAAAYAGTRIEGNAIGTDVTGMRPLSNGGTPGSPQPAVSIAGNDTCDIAIAGNTIAYNRGAGVAVIGCRNVDAGRNRYAYNRGLALDLATGSFADGVTPNDAGDADAGSNRLQNAPVVEALTTTGTTATLTFRVDTLPANAAYPLAIDVATGAGGQPQNLAASFAYTAAEAQAPKTVTLPTAALAGGALVLVATDADGNTSEIASRDAIFTDPFDY</sequence>
<feature type="chain" id="PRO_5040964266" evidence="1">
    <location>
        <begin position="21"/>
        <end position="514"/>
    </location>
</feature>
<reference evidence="2" key="1">
    <citation type="submission" date="2023-02" db="EMBL/GenBank/DDBJ databases">
        <title>Tahibacter soli sp. nov. isolated from soil.</title>
        <authorList>
            <person name="Baek J.H."/>
            <person name="Lee J.K."/>
            <person name="Choi D.G."/>
            <person name="Jeon C.O."/>
        </authorList>
    </citation>
    <scope>NUCLEOTIDE SEQUENCE</scope>
    <source>
        <strain evidence="2">BL</strain>
    </source>
</reference>